<dbReference type="PRINTS" id="PR00413">
    <property type="entry name" value="HADHALOGNASE"/>
</dbReference>
<dbReference type="EMBL" id="FNCP01000035">
    <property type="protein sequence ID" value="SDI36215.1"/>
    <property type="molecule type" value="Genomic_DNA"/>
</dbReference>
<organism evidence="1 2">
    <name type="scientific">Desulfosporosinus hippei DSM 8344</name>
    <dbReference type="NCBI Taxonomy" id="1121419"/>
    <lineage>
        <taxon>Bacteria</taxon>
        <taxon>Bacillati</taxon>
        <taxon>Bacillota</taxon>
        <taxon>Clostridia</taxon>
        <taxon>Eubacteriales</taxon>
        <taxon>Desulfitobacteriaceae</taxon>
        <taxon>Desulfosporosinus</taxon>
    </lineage>
</organism>
<dbReference type="Proteomes" id="UP000198656">
    <property type="component" value="Unassembled WGS sequence"/>
</dbReference>
<proteinExistence type="predicted"/>
<name>A0A1G8JYF8_9FIRM</name>
<reference evidence="2" key="1">
    <citation type="submission" date="2016-10" db="EMBL/GenBank/DDBJ databases">
        <authorList>
            <person name="Varghese N."/>
            <person name="Submissions S."/>
        </authorList>
    </citation>
    <scope>NUCLEOTIDE SEQUENCE [LARGE SCALE GENOMIC DNA]</scope>
    <source>
        <strain evidence="2">DSM 8344</strain>
    </source>
</reference>
<dbReference type="InterPro" id="IPR023214">
    <property type="entry name" value="HAD_sf"/>
</dbReference>
<dbReference type="Pfam" id="PF13419">
    <property type="entry name" value="HAD_2"/>
    <property type="match status" value="1"/>
</dbReference>
<dbReference type="GO" id="GO:0005829">
    <property type="term" value="C:cytosol"/>
    <property type="evidence" value="ECO:0007669"/>
    <property type="project" value="TreeGrafter"/>
</dbReference>
<keyword evidence="2" id="KW-1185">Reference proteome</keyword>
<dbReference type="OrthoDB" id="9792518at2"/>
<dbReference type="InterPro" id="IPR050155">
    <property type="entry name" value="HAD-like_hydrolase_sf"/>
</dbReference>
<dbReference type="GO" id="GO:0008967">
    <property type="term" value="F:phosphoglycolate phosphatase activity"/>
    <property type="evidence" value="ECO:0007669"/>
    <property type="project" value="TreeGrafter"/>
</dbReference>
<evidence type="ECO:0000313" key="1">
    <source>
        <dbReference type="EMBL" id="SDI36215.1"/>
    </source>
</evidence>
<gene>
    <name evidence="1" type="ORF">SAMN05443529_1355</name>
</gene>
<dbReference type="Gene3D" id="1.10.150.240">
    <property type="entry name" value="Putative phosphatase, domain 2"/>
    <property type="match status" value="1"/>
</dbReference>
<accession>A0A1G8JYF8</accession>
<dbReference type="PANTHER" id="PTHR43434">
    <property type="entry name" value="PHOSPHOGLYCOLATE PHOSPHATASE"/>
    <property type="match status" value="1"/>
</dbReference>
<dbReference type="RefSeq" id="WP_092335519.1">
    <property type="nucleotide sequence ID" value="NZ_FNCP01000035.1"/>
</dbReference>
<dbReference type="SFLD" id="SFLDG01129">
    <property type="entry name" value="C1.5:_HAD__Beta-PGM__Phosphata"/>
    <property type="match status" value="1"/>
</dbReference>
<dbReference type="SFLD" id="SFLDS00003">
    <property type="entry name" value="Haloacid_Dehalogenase"/>
    <property type="match status" value="1"/>
</dbReference>
<evidence type="ECO:0000313" key="2">
    <source>
        <dbReference type="Proteomes" id="UP000198656"/>
    </source>
</evidence>
<dbReference type="InterPro" id="IPR041492">
    <property type="entry name" value="HAD_2"/>
</dbReference>
<dbReference type="InterPro" id="IPR036412">
    <property type="entry name" value="HAD-like_sf"/>
</dbReference>
<dbReference type="InterPro" id="IPR023198">
    <property type="entry name" value="PGP-like_dom2"/>
</dbReference>
<dbReference type="GO" id="GO:0006281">
    <property type="term" value="P:DNA repair"/>
    <property type="evidence" value="ECO:0007669"/>
    <property type="project" value="TreeGrafter"/>
</dbReference>
<sequence>MNLKGIIFDLDGTLINSLPVVRTSLSRTLLKFTGREYSDKELSSLFGPSEEGIFKKLFPDIWEESLQYYLDEYDNLHVDYAEPFPGIIEALTLLQERKIKLALVSGKGAGSMKISLQHSGLEHFFETIITGSEQRASKPEHIHQILNRWHLSPKEAAYVGDIAYDVLAAKEVGVLSISALWAETAQIQKVLATNPEYSFANVELFIDWIKKNFP</sequence>
<dbReference type="Gene3D" id="3.40.50.1000">
    <property type="entry name" value="HAD superfamily/HAD-like"/>
    <property type="match status" value="1"/>
</dbReference>
<dbReference type="AlphaFoldDB" id="A0A1G8JYF8"/>
<dbReference type="PANTHER" id="PTHR43434:SF1">
    <property type="entry name" value="PHOSPHOGLYCOLATE PHOSPHATASE"/>
    <property type="match status" value="1"/>
</dbReference>
<dbReference type="InterPro" id="IPR006439">
    <property type="entry name" value="HAD-SF_hydro_IA"/>
</dbReference>
<dbReference type="SUPFAM" id="SSF56784">
    <property type="entry name" value="HAD-like"/>
    <property type="match status" value="1"/>
</dbReference>
<protein>
    <submittedName>
        <fullName evidence="1">Pyrophosphatase PpaX</fullName>
    </submittedName>
</protein>
<dbReference type="STRING" id="1121419.SAMN05443529_1355"/>